<dbReference type="Proteomes" id="UP000477782">
    <property type="component" value="Unassembled WGS sequence"/>
</dbReference>
<feature type="transmembrane region" description="Helical" evidence="2">
    <location>
        <begin position="12"/>
        <end position="32"/>
    </location>
</feature>
<comment type="caution">
    <text evidence="3">The sequence shown here is derived from an EMBL/GenBank/DDBJ whole genome shotgun (WGS) entry which is preliminary data.</text>
</comment>
<dbReference type="EMBL" id="JAAIVJ010000006">
    <property type="protein sequence ID" value="NEY90998.1"/>
    <property type="molecule type" value="Genomic_DNA"/>
</dbReference>
<reference evidence="3 4" key="1">
    <citation type="submission" date="2020-02" db="EMBL/GenBank/DDBJ databases">
        <authorList>
            <person name="Chen W.-M."/>
        </authorList>
    </citation>
    <scope>NUCLEOTIDE SEQUENCE [LARGE SCALE GENOMIC DNA]</scope>
    <source>
        <strain evidence="3 4">KMS-5</strain>
    </source>
</reference>
<feature type="region of interest" description="Disordered" evidence="1">
    <location>
        <begin position="60"/>
        <end position="106"/>
    </location>
</feature>
<evidence type="ECO:0000256" key="2">
    <source>
        <dbReference type="SAM" id="Phobius"/>
    </source>
</evidence>
<feature type="compositionally biased region" description="Low complexity" evidence="1">
    <location>
        <begin position="185"/>
        <end position="210"/>
    </location>
</feature>
<feature type="compositionally biased region" description="Low complexity" evidence="1">
    <location>
        <begin position="266"/>
        <end position="287"/>
    </location>
</feature>
<dbReference type="AlphaFoldDB" id="A0A6M0QU31"/>
<keyword evidence="2" id="KW-0472">Membrane</keyword>
<feature type="compositionally biased region" description="Acidic residues" evidence="1">
    <location>
        <begin position="252"/>
        <end position="265"/>
    </location>
</feature>
<gene>
    <name evidence="3" type="ORF">G4Z14_11890</name>
</gene>
<dbReference type="Gene3D" id="3.30.1150.10">
    <property type="match status" value="1"/>
</dbReference>
<name>A0A6M0QU31_9RHOB</name>
<protein>
    <submittedName>
        <fullName evidence="3">Cell envelope biogenesis protein TolA</fullName>
    </submittedName>
</protein>
<keyword evidence="2" id="KW-1133">Transmembrane helix</keyword>
<feature type="compositionally biased region" description="Acidic residues" evidence="1">
    <location>
        <begin position="166"/>
        <end position="178"/>
    </location>
</feature>
<dbReference type="RefSeq" id="WP_164625977.1">
    <property type="nucleotide sequence ID" value="NZ_JAAIVJ010000006.1"/>
</dbReference>
<evidence type="ECO:0000313" key="3">
    <source>
        <dbReference type="EMBL" id="NEY90998.1"/>
    </source>
</evidence>
<sequence>MNLGKLDKATTISAVGHLGVILWAIMGDWLFAPKDMPPMEVAEVSLLTEGEYQAMMASAPKPDLEAAPSEEPPAVEAPEPIDTTLPEAEPLPEPEPAPEPDAPAEPVPMEEVLPEEVPVAPEVQPLPVPEPAPQVAEEEQPIPVPESTVKPKPRPAQRITDVPVESPEDTPEVADEATPEVSDQAAPEAEVVETTEPAAAPEESAAIVAPDATESDAPELAPTASRRPQSRPERQVQADETTEPEAQATEEAPAEEPVEQSDAEAEAIAAALAEAAATETSSNADASLPEGPPMTAGEKDGVRVAINSCWNIGSLSSAAQRVKLVMRVEMNEDGTPIGPSIEMTGFEGGDEAAAQQAFEAAKRAVVRGVKGCGGKPGYQLDPAKYGEWNVMNLTFDASGMRLR</sequence>
<evidence type="ECO:0000256" key="1">
    <source>
        <dbReference type="SAM" id="MobiDB-lite"/>
    </source>
</evidence>
<accession>A0A6M0QU31</accession>
<feature type="compositionally biased region" description="Low complexity" evidence="1">
    <location>
        <begin position="65"/>
        <end position="80"/>
    </location>
</feature>
<feature type="region of interest" description="Disordered" evidence="1">
    <location>
        <begin position="122"/>
        <end position="298"/>
    </location>
</feature>
<keyword evidence="2" id="KW-0812">Transmembrane</keyword>
<proteinExistence type="predicted"/>
<organism evidence="3 4">
    <name type="scientific">Tabrizicola oligotrophica</name>
    <dbReference type="NCBI Taxonomy" id="2710650"/>
    <lineage>
        <taxon>Bacteria</taxon>
        <taxon>Pseudomonadati</taxon>
        <taxon>Pseudomonadota</taxon>
        <taxon>Alphaproteobacteria</taxon>
        <taxon>Rhodobacterales</taxon>
        <taxon>Paracoccaceae</taxon>
        <taxon>Tabrizicola</taxon>
    </lineage>
</organism>
<keyword evidence="4" id="KW-1185">Reference proteome</keyword>
<evidence type="ECO:0000313" key="4">
    <source>
        <dbReference type="Proteomes" id="UP000477782"/>
    </source>
</evidence>